<keyword evidence="1" id="KW-1133">Transmembrane helix</keyword>
<accession>A0ABN2PJS8</accession>
<feature type="transmembrane region" description="Helical" evidence="1">
    <location>
        <begin position="31"/>
        <end position="53"/>
    </location>
</feature>
<protein>
    <submittedName>
        <fullName evidence="2">Uncharacterized protein</fullName>
    </submittedName>
</protein>
<sequence>MDAPGCSWQESCELWLSCHSWQSEHKRSVTAMFLVIVLSALAALAVAATLNALAKDGYHRVPTDRTRLP</sequence>
<keyword evidence="3" id="KW-1185">Reference proteome</keyword>
<dbReference type="EMBL" id="BAAAOF010000002">
    <property type="protein sequence ID" value="GAA1922916.1"/>
    <property type="molecule type" value="Genomic_DNA"/>
</dbReference>
<keyword evidence="1" id="KW-0472">Membrane</keyword>
<gene>
    <name evidence="2" type="ORF">GCM10009775_14180</name>
</gene>
<comment type="caution">
    <text evidence="2">The sequence shown here is derived from an EMBL/GenBank/DDBJ whole genome shotgun (WGS) entry which is preliminary data.</text>
</comment>
<name>A0ABN2PJS8_9MICO</name>
<organism evidence="2 3">
    <name type="scientific">Microbacterium aoyamense</name>
    <dbReference type="NCBI Taxonomy" id="344166"/>
    <lineage>
        <taxon>Bacteria</taxon>
        <taxon>Bacillati</taxon>
        <taxon>Actinomycetota</taxon>
        <taxon>Actinomycetes</taxon>
        <taxon>Micrococcales</taxon>
        <taxon>Microbacteriaceae</taxon>
        <taxon>Microbacterium</taxon>
    </lineage>
</organism>
<evidence type="ECO:0000313" key="2">
    <source>
        <dbReference type="EMBL" id="GAA1922916.1"/>
    </source>
</evidence>
<keyword evidence="1" id="KW-0812">Transmembrane</keyword>
<dbReference type="Proteomes" id="UP001501343">
    <property type="component" value="Unassembled WGS sequence"/>
</dbReference>
<reference evidence="2 3" key="1">
    <citation type="journal article" date="2019" name="Int. J. Syst. Evol. Microbiol.">
        <title>The Global Catalogue of Microorganisms (GCM) 10K type strain sequencing project: providing services to taxonomists for standard genome sequencing and annotation.</title>
        <authorList>
            <consortium name="The Broad Institute Genomics Platform"/>
            <consortium name="The Broad Institute Genome Sequencing Center for Infectious Disease"/>
            <person name="Wu L."/>
            <person name="Ma J."/>
        </authorList>
    </citation>
    <scope>NUCLEOTIDE SEQUENCE [LARGE SCALE GENOMIC DNA]</scope>
    <source>
        <strain evidence="2 3">JCM 14900</strain>
    </source>
</reference>
<evidence type="ECO:0000256" key="1">
    <source>
        <dbReference type="SAM" id="Phobius"/>
    </source>
</evidence>
<evidence type="ECO:0000313" key="3">
    <source>
        <dbReference type="Proteomes" id="UP001501343"/>
    </source>
</evidence>
<proteinExistence type="predicted"/>